<dbReference type="Proteomes" id="UP000708208">
    <property type="component" value="Unassembled WGS sequence"/>
</dbReference>
<sequence length="114" mass="12712">MRKARGPRRRANKLEGEKSVLSSTLVTLYGCLPLNMDASTKTRFQKMAIRFLSLYVDENDDGCCLARRNSHTTRQASSMEDFRTLRASFGTVAKKKTGGPFQHSEVPSGPEEIA</sequence>
<protein>
    <submittedName>
        <fullName evidence="2">Uncharacterized protein</fullName>
    </submittedName>
</protein>
<evidence type="ECO:0000313" key="2">
    <source>
        <dbReference type="EMBL" id="CAG7819285.1"/>
    </source>
</evidence>
<evidence type="ECO:0000256" key="1">
    <source>
        <dbReference type="SAM" id="MobiDB-lite"/>
    </source>
</evidence>
<organism evidence="2 3">
    <name type="scientific">Allacma fusca</name>
    <dbReference type="NCBI Taxonomy" id="39272"/>
    <lineage>
        <taxon>Eukaryota</taxon>
        <taxon>Metazoa</taxon>
        <taxon>Ecdysozoa</taxon>
        <taxon>Arthropoda</taxon>
        <taxon>Hexapoda</taxon>
        <taxon>Collembola</taxon>
        <taxon>Symphypleona</taxon>
        <taxon>Sminthuridae</taxon>
        <taxon>Allacma</taxon>
    </lineage>
</organism>
<comment type="caution">
    <text evidence="2">The sequence shown here is derived from an EMBL/GenBank/DDBJ whole genome shotgun (WGS) entry which is preliminary data.</text>
</comment>
<dbReference type="AlphaFoldDB" id="A0A8J2KQB4"/>
<dbReference type="EMBL" id="CAJVCH010444980">
    <property type="protein sequence ID" value="CAG7819285.1"/>
    <property type="molecule type" value="Genomic_DNA"/>
</dbReference>
<keyword evidence="3" id="KW-1185">Reference proteome</keyword>
<gene>
    <name evidence="2" type="ORF">AFUS01_LOCUS29744</name>
</gene>
<proteinExistence type="predicted"/>
<feature type="region of interest" description="Disordered" evidence="1">
    <location>
        <begin position="93"/>
        <end position="114"/>
    </location>
</feature>
<reference evidence="2" key="1">
    <citation type="submission" date="2021-06" db="EMBL/GenBank/DDBJ databases">
        <authorList>
            <person name="Hodson N. C."/>
            <person name="Mongue J. A."/>
            <person name="Jaron S. K."/>
        </authorList>
    </citation>
    <scope>NUCLEOTIDE SEQUENCE</scope>
</reference>
<dbReference type="PROSITE" id="PS51257">
    <property type="entry name" value="PROKAR_LIPOPROTEIN"/>
    <property type="match status" value="1"/>
</dbReference>
<evidence type="ECO:0000313" key="3">
    <source>
        <dbReference type="Proteomes" id="UP000708208"/>
    </source>
</evidence>
<accession>A0A8J2KQB4</accession>
<name>A0A8J2KQB4_9HEXA</name>